<gene>
    <name evidence="1" type="ORF">CIK83_08045</name>
</gene>
<dbReference type="AlphaFoldDB" id="A0A368LNW1"/>
<proteinExistence type="predicted"/>
<dbReference type="GeneID" id="303188867"/>
<dbReference type="RefSeq" id="WP_086960555.1">
    <property type="nucleotide sequence ID" value="NZ_FUKS01000033.1"/>
</dbReference>
<accession>A0A368LNW1</accession>
<dbReference type="Proteomes" id="UP000252479">
    <property type="component" value="Unassembled WGS sequence"/>
</dbReference>
<keyword evidence="2" id="KW-1185">Reference proteome</keyword>
<reference evidence="1 2" key="1">
    <citation type="journal article" date="2017" name="Elife">
        <title>Extensive horizontal gene transfer in cheese-associated bacteria.</title>
        <authorList>
            <person name="Bonham K.S."/>
            <person name="Wolfe B.E."/>
            <person name="Dutton R.J."/>
        </authorList>
    </citation>
    <scope>NUCLEOTIDE SEQUENCE [LARGE SCALE GENOMIC DNA]</scope>
    <source>
        <strain evidence="1 2">JB196</strain>
    </source>
</reference>
<dbReference type="EMBL" id="QPGL01000001">
    <property type="protein sequence ID" value="RCS73562.1"/>
    <property type="molecule type" value="Genomic_DNA"/>
</dbReference>
<name>A0A368LNW1_9VIBR</name>
<comment type="caution">
    <text evidence="1">The sequence shown here is derived from an EMBL/GenBank/DDBJ whole genome shotgun (WGS) entry which is preliminary data.</text>
</comment>
<protein>
    <submittedName>
        <fullName evidence="1">Response regulator</fullName>
    </submittedName>
</protein>
<evidence type="ECO:0000313" key="1">
    <source>
        <dbReference type="EMBL" id="RCS73562.1"/>
    </source>
</evidence>
<sequence length="178" mass="20239">MTNIKMSVLLAEILKNKDFNKFTVMKLKDEYLNRSEKILCSSEARRYVYKHLIKLVKLGALTRIGVKSSHKMVYKKTASFNDVVFIPEQEEHKKDIAVFAEEKLKSSAIGKLEEALQKHKADMMTAIGESEEYIRLIGSVPEMGDSLTEKYYLARDKSAKLLGKIQAVETVIATYGEV</sequence>
<evidence type="ECO:0000313" key="2">
    <source>
        <dbReference type="Proteomes" id="UP000252479"/>
    </source>
</evidence>
<organism evidence="1 2">
    <name type="scientific">Vibrio casei</name>
    <dbReference type="NCBI Taxonomy" id="673372"/>
    <lineage>
        <taxon>Bacteria</taxon>
        <taxon>Pseudomonadati</taxon>
        <taxon>Pseudomonadota</taxon>
        <taxon>Gammaproteobacteria</taxon>
        <taxon>Vibrionales</taxon>
        <taxon>Vibrionaceae</taxon>
        <taxon>Vibrio</taxon>
    </lineage>
</organism>